<dbReference type="EMBL" id="BAABLX010000007">
    <property type="protein sequence ID" value="GAA4936652.1"/>
    <property type="molecule type" value="Genomic_DNA"/>
</dbReference>
<name>A0AAV3TZV2_9ALTE</name>
<dbReference type="Proteomes" id="UP001409585">
    <property type="component" value="Unassembled WGS sequence"/>
</dbReference>
<organism evidence="1 2">
    <name type="scientific">Halioxenophilus aromaticivorans</name>
    <dbReference type="NCBI Taxonomy" id="1306992"/>
    <lineage>
        <taxon>Bacteria</taxon>
        <taxon>Pseudomonadati</taxon>
        <taxon>Pseudomonadota</taxon>
        <taxon>Gammaproteobacteria</taxon>
        <taxon>Alteromonadales</taxon>
        <taxon>Alteromonadaceae</taxon>
        <taxon>Halioxenophilus</taxon>
    </lineage>
</organism>
<reference evidence="2" key="1">
    <citation type="journal article" date="2019" name="Int. J. Syst. Evol. Microbiol.">
        <title>The Global Catalogue of Microorganisms (GCM) 10K type strain sequencing project: providing services to taxonomists for standard genome sequencing and annotation.</title>
        <authorList>
            <consortium name="The Broad Institute Genomics Platform"/>
            <consortium name="The Broad Institute Genome Sequencing Center for Infectious Disease"/>
            <person name="Wu L."/>
            <person name="Ma J."/>
        </authorList>
    </citation>
    <scope>NUCLEOTIDE SEQUENCE [LARGE SCALE GENOMIC DNA]</scope>
    <source>
        <strain evidence="2">JCM 19134</strain>
    </source>
</reference>
<dbReference type="AlphaFoldDB" id="A0AAV3TZV2"/>
<comment type="caution">
    <text evidence="1">The sequence shown here is derived from an EMBL/GenBank/DDBJ whole genome shotgun (WGS) entry which is preliminary data.</text>
</comment>
<accession>A0AAV3TZV2</accession>
<keyword evidence="2" id="KW-1185">Reference proteome</keyword>
<evidence type="ECO:0000313" key="2">
    <source>
        <dbReference type="Proteomes" id="UP001409585"/>
    </source>
</evidence>
<sequence>MFDAYMLETLKRQKTATAYALLYTEHKMGQSLPAARMCPLKVAAWQAENLPPAEDRFAKPLTFAVISQ</sequence>
<proteinExistence type="predicted"/>
<evidence type="ECO:0000313" key="1">
    <source>
        <dbReference type="EMBL" id="GAA4936652.1"/>
    </source>
</evidence>
<protein>
    <submittedName>
        <fullName evidence="1">Uncharacterized protein</fullName>
    </submittedName>
</protein>
<dbReference type="RefSeq" id="WP_345418861.1">
    <property type="nucleotide sequence ID" value="NZ_BAABLX010000007.1"/>
</dbReference>
<gene>
    <name evidence="1" type="ORF">GCM10025791_12950</name>
</gene>